<dbReference type="Proteomes" id="UP000340077">
    <property type="component" value="Unassembled WGS sequence"/>
</dbReference>
<dbReference type="AlphaFoldDB" id="A0A5M3PTG6"/>
<evidence type="ECO:0000313" key="2">
    <source>
        <dbReference type="EMBL" id="GBO86225.1"/>
    </source>
</evidence>
<dbReference type="Pfam" id="PF07510">
    <property type="entry name" value="GmrSD_C"/>
    <property type="match status" value="1"/>
</dbReference>
<accession>A0A5M3PTG6</accession>
<dbReference type="Gene3D" id="1.10.30.50">
    <property type="match status" value="1"/>
</dbReference>
<feature type="domain" description="GmrSD restriction endonucleases C-terminal" evidence="1">
    <location>
        <begin position="119"/>
        <end position="191"/>
    </location>
</feature>
<proteinExistence type="predicted"/>
<keyword evidence="3" id="KW-1185">Reference proteome</keyword>
<dbReference type="InterPro" id="IPR011089">
    <property type="entry name" value="GmrSD_C"/>
</dbReference>
<evidence type="ECO:0000313" key="3">
    <source>
        <dbReference type="Proteomes" id="UP000340077"/>
    </source>
</evidence>
<organism evidence="2 3">
    <name type="scientific">Marinobacter salsuginis</name>
    <dbReference type="NCBI Taxonomy" id="418719"/>
    <lineage>
        <taxon>Bacteria</taxon>
        <taxon>Pseudomonadati</taxon>
        <taxon>Pseudomonadota</taxon>
        <taxon>Gammaproteobacteria</taxon>
        <taxon>Pseudomonadales</taxon>
        <taxon>Marinobacteraceae</taxon>
        <taxon>Marinobacter</taxon>
    </lineage>
</organism>
<name>A0A5M3PTG6_9GAMM</name>
<evidence type="ECO:0000259" key="1">
    <source>
        <dbReference type="Pfam" id="PF07510"/>
    </source>
</evidence>
<protein>
    <recommendedName>
        <fullName evidence="1">GmrSD restriction endonucleases C-terminal domain-containing protein</fullName>
    </recommendedName>
</protein>
<gene>
    <name evidence="2" type="ORF">MS5N3_36760</name>
</gene>
<dbReference type="PANTHER" id="PTHR24094:SF15">
    <property type="entry name" value="AMP-DEPENDENT SYNTHETASE_LIGASE DOMAIN-CONTAINING PROTEIN-RELATED"/>
    <property type="match status" value="1"/>
</dbReference>
<dbReference type="PANTHER" id="PTHR24094">
    <property type="entry name" value="SECRETED PROTEIN"/>
    <property type="match status" value="1"/>
</dbReference>
<reference evidence="2 3" key="1">
    <citation type="journal article" date="2019" name="J. Gen. Appl. Microbiol.">
        <title>Aerobic degradation of cis-dichloroethene by the marine bacterium Marinobacter salsuginis strain 5N-3.</title>
        <authorList>
            <person name="Inoue Y."/>
            <person name="Fukunaga Y."/>
            <person name="Katsumata H."/>
            <person name="Ohji S."/>
            <person name="Hosoyama A."/>
            <person name="Mori K."/>
            <person name="Ando K."/>
        </authorList>
    </citation>
    <scope>NUCLEOTIDE SEQUENCE [LARGE SCALE GENOMIC DNA]</scope>
    <source>
        <strain evidence="2 3">5N-3</strain>
    </source>
</reference>
<sequence length="236" mass="26503">MIGCRPAWLLILVLSALPLVGAADVIKKSGSGICHDPQSPWYEVVKNYQGFRTLKACTQSGGRLPKGASATQEEIKAQVYSRAHYGNGWADDDGDCQNTRHELLVERSTAPVRFKDESKCTVVFGRWISPFTNQVIQDARQLDADHLVPLSWSWQRGASEWSVEKREAFANDPSNVLIVESSLNRSKSDKGPDEWLPPEGRCGYTARFTRIVLKYRLQPKPDESARIKEILEQCRG</sequence>
<comment type="caution">
    <text evidence="2">The sequence shown here is derived from an EMBL/GenBank/DDBJ whole genome shotgun (WGS) entry which is preliminary data.</text>
</comment>
<dbReference type="EMBL" id="BGZH01000006">
    <property type="protein sequence ID" value="GBO86225.1"/>
    <property type="molecule type" value="Genomic_DNA"/>
</dbReference>
<dbReference type="RefSeq" id="WP_306344530.1">
    <property type="nucleotide sequence ID" value="NZ_BGZH01000006.1"/>
</dbReference>